<protein>
    <recommendedName>
        <fullName evidence="4">Secreted protein</fullName>
    </recommendedName>
</protein>
<evidence type="ECO:0000256" key="1">
    <source>
        <dbReference type="SAM" id="MobiDB-lite"/>
    </source>
</evidence>
<organism evidence="3">
    <name type="scientific">Ixodes ricinus</name>
    <name type="common">Common tick</name>
    <name type="synonym">Acarus ricinus</name>
    <dbReference type="NCBI Taxonomy" id="34613"/>
    <lineage>
        <taxon>Eukaryota</taxon>
        <taxon>Metazoa</taxon>
        <taxon>Ecdysozoa</taxon>
        <taxon>Arthropoda</taxon>
        <taxon>Chelicerata</taxon>
        <taxon>Arachnida</taxon>
        <taxon>Acari</taxon>
        <taxon>Parasitiformes</taxon>
        <taxon>Ixodida</taxon>
        <taxon>Ixodoidea</taxon>
        <taxon>Ixodidae</taxon>
        <taxon>Ixodinae</taxon>
        <taxon>Ixodes</taxon>
    </lineage>
</organism>
<sequence>MISCLRCCSSARLWLAMSWFCCCRFFASCRARGGSPLVGGWNAALSGFRALPGTVPSAGKTASPSAGSTTWGRPSRECRPAGDVVRGGPTPGCRWARLPLAPRYLSTSSWEWAKVQCTPRGQEPLWARSRQRLVLYLPWGGASGPGLPPRPPKEPRKPTRPCTTAWAASTLWPTSSQDASGLGSSAASSSRCGLSRDRLPGSPVRCSAITSSWTLWPNDCGLCSLSMMDCMCDLWAVSPYSREDHCSGAMRRPASVAICTIWASCSLRSASYVQNSSLSCISDESPSRFDTLKHEAL</sequence>
<keyword evidence="2" id="KW-0732">Signal</keyword>
<feature type="compositionally biased region" description="Polar residues" evidence="1">
    <location>
        <begin position="60"/>
        <end position="72"/>
    </location>
</feature>
<proteinExistence type="predicted"/>
<evidence type="ECO:0008006" key="4">
    <source>
        <dbReference type="Google" id="ProtNLM"/>
    </source>
</evidence>
<name>A0A147BE13_IXORI</name>
<feature type="region of interest" description="Disordered" evidence="1">
    <location>
        <begin position="56"/>
        <end position="83"/>
    </location>
</feature>
<dbReference type="AlphaFoldDB" id="A0A147BE13"/>
<evidence type="ECO:0000313" key="3">
    <source>
        <dbReference type="EMBL" id="JAR88595.1"/>
    </source>
</evidence>
<feature type="signal peptide" evidence="2">
    <location>
        <begin position="1"/>
        <end position="31"/>
    </location>
</feature>
<dbReference type="EMBL" id="GEGO01006809">
    <property type="protein sequence ID" value="JAR88595.1"/>
    <property type="molecule type" value="Transcribed_RNA"/>
</dbReference>
<reference evidence="3" key="1">
    <citation type="journal article" date="2018" name="PLoS Negl. Trop. Dis.">
        <title>Sialome diversity of ticks revealed by RNAseq of single tick salivary glands.</title>
        <authorList>
            <person name="Perner J."/>
            <person name="Kropackova S."/>
            <person name="Kopacek P."/>
            <person name="Ribeiro J.M."/>
        </authorList>
    </citation>
    <scope>NUCLEOTIDE SEQUENCE</scope>
    <source>
        <strain evidence="3">Siblings of single egg batch collected in Ceske Budejovice</strain>
        <tissue evidence="3">Salivary glands</tissue>
    </source>
</reference>
<accession>A0A147BE13</accession>
<evidence type="ECO:0000256" key="2">
    <source>
        <dbReference type="SAM" id="SignalP"/>
    </source>
</evidence>
<feature type="chain" id="PRO_5007542056" description="Secreted protein" evidence="2">
    <location>
        <begin position="32"/>
        <end position="297"/>
    </location>
</feature>